<organism evidence="8">
    <name type="scientific">uncultured marine thaumarchaeote AD1000_36_B08</name>
    <dbReference type="NCBI Taxonomy" id="1455910"/>
    <lineage>
        <taxon>Archaea</taxon>
        <taxon>Nitrososphaerota</taxon>
        <taxon>environmental samples</taxon>
    </lineage>
</organism>
<evidence type="ECO:0000256" key="4">
    <source>
        <dbReference type="ARBA" id="ARBA00022840"/>
    </source>
</evidence>
<dbReference type="Pfam" id="PF01409">
    <property type="entry name" value="tRNA-synt_2d"/>
    <property type="match status" value="1"/>
</dbReference>
<keyword evidence="4" id="KW-0067">ATP-binding</keyword>
<dbReference type="SUPFAM" id="SSF55681">
    <property type="entry name" value="Class II aaRS and biotin synthetases"/>
    <property type="match status" value="1"/>
</dbReference>
<name>A0A075FQ92_9ARCH</name>
<dbReference type="PROSITE" id="PS50862">
    <property type="entry name" value="AA_TRNA_LIGASE_II"/>
    <property type="match status" value="1"/>
</dbReference>
<protein>
    <recommendedName>
        <fullName evidence="1">phenylalanine--tRNA ligase</fullName>
        <ecNumber evidence="1">6.1.1.20</ecNumber>
    </recommendedName>
</protein>
<keyword evidence="3" id="KW-0547">Nucleotide-binding</keyword>
<evidence type="ECO:0000256" key="6">
    <source>
        <dbReference type="ARBA" id="ARBA00023146"/>
    </source>
</evidence>
<sequence>MVGNNTTLRDLMGIQKEFYKQLGLTKIKFWPTFFPYTEPSLQTMVYNEKLGKWVELFGMGIFRSEVTRPLGIKKPVLAWGGGIERIAMLKYDLDDVREFYNNNLNWLRTV</sequence>
<keyword evidence="5" id="KW-0648">Protein biosynthesis</keyword>
<keyword evidence="6 8" id="KW-0030">Aminoacyl-tRNA synthetase</keyword>
<dbReference type="PANTHER" id="PTHR11538">
    <property type="entry name" value="PHENYLALANYL-TRNA SYNTHETASE"/>
    <property type="match status" value="1"/>
</dbReference>
<evidence type="ECO:0000256" key="1">
    <source>
        <dbReference type="ARBA" id="ARBA00012814"/>
    </source>
</evidence>
<dbReference type="GO" id="GO:0000049">
    <property type="term" value="F:tRNA binding"/>
    <property type="evidence" value="ECO:0007669"/>
    <property type="project" value="InterPro"/>
</dbReference>
<feature type="domain" description="Aminoacyl-transfer RNA synthetases class-II family profile" evidence="7">
    <location>
        <begin position="1"/>
        <end position="89"/>
    </location>
</feature>
<dbReference type="InterPro" id="IPR045864">
    <property type="entry name" value="aa-tRNA-synth_II/BPL/LPL"/>
</dbReference>
<proteinExistence type="predicted"/>
<dbReference type="Gene3D" id="3.30.930.10">
    <property type="entry name" value="Bira Bifunctional Protein, Domain 2"/>
    <property type="match status" value="1"/>
</dbReference>
<evidence type="ECO:0000256" key="3">
    <source>
        <dbReference type="ARBA" id="ARBA00022741"/>
    </source>
</evidence>
<evidence type="ECO:0000259" key="7">
    <source>
        <dbReference type="PROSITE" id="PS50862"/>
    </source>
</evidence>
<evidence type="ECO:0000313" key="8">
    <source>
        <dbReference type="EMBL" id="AIE93454.1"/>
    </source>
</evidence>
<dbReference type="PANTHER" id="PTHR11538:SF40">
    <property type="entry name" value="PHENYLALANINE--TRNA LIGASE ALPHA SUBUNIT"/>
    <property type="match status" value="1"/>
</dbReference>
<gene>
    <name evidence="8" type="primary">FARSA</name>
    <name evidence="8" type="synonym">pheS</name>
</gene>
<reference evidence="8" key="1">
    <citation type="journal article" date="2014" name="Genome Biol. Evol.">
        <title>Pangenome evidence for extensive interdomain horizontal transfer affecting lineage core and shell genes in uncultured planktonic thaumarchaeota and euryarchaeota.</title>
        <authorList>
            <person name="Deschamps P."/>
            <person name="Zivanovic Y."/>
            <person name="Moreira D."/>
            <person name="Rodriguez-Valera F."/>
            <person name="Lopez-Garcia P."/>
        </authorList>
    </citation>
    <scope>NUCLEOTIDE SEQUENCE</scope>
</reference>
<keyword evidence="2 8" id="KW-0436">Ligase</keyword>
<dbReference type="GO" id="GO:0005737">
    <property type="term" value="C:cytoplasm"/>
    <property type="evidence" value="ECO:0007669"/>
    <property type="project" value="TreeGrafter"/>
</dbReference>
<accession>A0A075FQ92</accession>
<dbReference type="GO" id="GO:0005524">
    <property type="term" value="F:ATP binding"/>
    <property type="evidence" value="ECO:0007669"/>
    <property type="project" value="UniProtKB-KW"/>
</dbReference>
<dbReference type="InterPro" id="IPR002319">
    <property type="entry name" value="Phenylalanyl-tRNA_Synthase"/>
</dbReference>
<evidence type="ECO:0000256" key="5">
    <source>
        <dbReference type="ARBA" id="ARBA00022917"/>
    </source>
</evidence>
<dbReference type="InterPro" id="IPR006195">
    <property type="entry name" value="aa-tRNA-synth_II"/>
</dbReference>
<dbReference type="GO" id="GO:0004826">
    <property type="term" value="F:phenylalanine-tRNA ligase activity"/>
    <property type="evidence" value="ECO:0007669"/>
    <property type="project" value="UniProtKB-EC"/>
</dbReference>
<dbReference type="AlphaFoldDB" id="A0A075FQ92"/>
<dbReference type="GO" id="GO:0006432">
    <property type="term" value="P:phenylalanyl-tRNA aminoacylation"/>
    <property type="evidence" value="ECO:0007669"/>
    <property type="project" value="TreeGrafter"/>
</dbReference>
<dbReference type="EC" id="6.1.1.20" evidence="1"/>
<dbReference type="EMBL" id="KF900394">
    <property type="protein sequence ID" value="AIE93454.1"/>
    <property type="molecule type" value="Genomic_DNA"/>
</dbReference>
<evidence type="ECO:0000256" key="2">
    <source>
        <dbReference type="ARBA" id="ARBA00022598"/>
    </source>
</evidence>